<feature type="compositionally biased region" description="Basic and acidic residues" evidence="1">
    <location>
        <begin position="173"/>
        <end position="183"/>
    </location>
</feature>
<reference evidence="2" key="2">
    <citation type="journal article" date="2022" name="Microb. Genom.">
        <title>A chromosome-scale genome assembly of the tomato pathogen Cladosporium fulvum reveals a compartmentalized genome architecture and the presence of a dispensable chromosome.</title>
        <authorList>
            <person name="Zaccaron A.Z."/>
            <person name="Chen L.H."/>
            <person name="Samaras A."/>
            <person name="Stergiopoulos I."/>
        </authorList>
    </citation>
    <scope>NUCLEOTIDE SEQUENCE</scope>
    <source>
        <strain evidence="2">Race5_Kim</strain>
    </source>
</reference>
<dbReference type="GO" id="GO:0016071">
    <property type="term" value="P:mRNA metabolic process"/>
    <property type="evidence" value="ECO:0007669"/>
    <property type="project" value="UniProtKB-ARBA"/>
</dbReference>
<feature type="region of interest" description="Disordered" evidence="1">
    <location>
        <begin position="336"/>
        <end position="381"/>
    </location>
</feature>
<evidence type="ECO:0000256" key="1">
    <source>
        <dbReference type="SAM" id="MobiDB-lite"/>
    </source>
</evidence>
<sequence length="453" mass="49059">MYFDMADYITQPHTHRTPSAGQAKRNSRNRRNNQQHFQGAVSDGAIANPAASPTSHKTRQSVVLGAEQPVDNMSRSNAQRQRPSSGGGLTHGTPAKEQAYAGPTFQASPAAASLPVPKFFSKSVPNAAQHTTLQARLEREKANQTVESSPESDSAAPVPPPPREESPLDFFFEADRAEKEKSRSNSNALSPQAATRQPPSTVPRNMFHGKSLFLQELDGDTEGMPSPRTLPPKSRPGPGDRSHSSPGAQQHTASDDERQAYTKNLKELLFNTARESITPPRSQTRPNSSARTPDGVFGSPSPMQRPSSGPSTPQPAAHQQQNQHALHYGNRNLSPLFKAARGDTPTRPSSLRQEMINDSPSSRAYPPSNYQTYQSIPPSTDTNTLARSYLKEQIRTSAPAEMPQLPFGAQPNGVSYGTAGSVPSSDIPRSGGAHDIRGMENDLRRMLKLNVLG</sequence>
<dbReference type="KEGG" id="ffu:CLAFUR5_07265"/>
<feature type="compositionally biased region" description="Polar residues" evidence="1">
    <location>
        <begin position="71"/>
        <end position="84"/>
    </location>
</feature>
<evidence type="ECO:0000313" key="3">
    <source>
        <dbReference type="Proteomes" id="UP000756132"/>
    </source>
</evidence>
<feature type="compositionally biased region" description="Low complexity" evidence="1">
    <location>
        <begin position="146"/>
        <end position="156"/>
    </location>
</feature>
<feature type="compositionally biased region" description="Low complexity" evidence="1">
    <location>
        <begin position="314"/>
        <end position="324"/>
    </location>
</feature>
<feature type="compositionally biased region" description="Polar residues" evidence="1">
    <location>
        <begin position="301"/>
        <end position="311"/>
    </location>
</feature>
<proteinExistence type="predicted"/>
<keyword evidence="3" id="KW-1185">Reference proteome</keyword>
<feature type="compositionally biased region" description="Polar residues" evidence="1">
    <location>
        <begin position="273"/>
        <end position="291"/>
    </location>
</feature>
<feature type="region of interest" description="Disordered" evidence="1">
    <location>
        <begin position="1"/>
        <end position="96"/>
    </location>
</feature>
<feature type="region of interest" description="Disordered" evidence="1">
    <location>
        <begin position="416"/>
        <end position="436"/>
    </location>
</feature>
<feature type="compositionally biased region" description="Polar residues" evidence="1">
    <location>
        <begin position="184"/>
        <end position="203"/>
    </location>
</feature>
<gene>
    <name evidence="2" type="ORF">CLAFUR5_07265</name>
</gene>
<dbReference type="Pfam" id="PF15365">
    <property type="entry name" value="PNRC"/>
    <property type="match status" value="1"/>
</dbReference>
<feature type="compositionally biased region" description="Basic and acidic residues" evidence="1">
    <location>
        <begin position="253"/>
        <end position="266"/>
    </location>
</feature>
<dbReference type="InterPro" id="IPR028322">
    <property type="entry name" value="PNRC-like_rgn"/>
</dbReference>
<accession>A0A9Q8UQY7</accession>
<dbReference type="RefSeq" id="XP_047763532.1">
    <property type="nucleotide sequence ID" value="XM_047906413.1"/>
</dbReference>
<organism evidence="2 3">
    <name type="scientific">Passalora fulva</name>
    <name type="common">Tomato leaf mold</name>
    <name type="synonym">Cladosporium fulvum</name>
    <dbReference type="NCBI Taxonomy" id="5499"/>
    <lineage>
        <taxon>Eukaryota</taxon>
        <taxon>Fungi</taxon>
        <taxon>Dikarya</taxon>
        <taxon>Ascomycota</taxon>
        <taxon>Pezizomycotina</taxon>
        <taxon>Dothideomycetes</taxon>
        <taxon>Dothideomycetidae</taxon>
        <taxon>Mycosphaerellales</taxon>
        <taxon>Mycosphaerellaceae</taxon>
        <taxon>Fulvia</taxon>
    </lineage>
</organism>
<feature type="region of interest" description="Disordered" evidence="1">
    <location>
        <begin position="139"/>
        <end position="324"/>
    </location>
</feature>
<dbReference type="EMBL" id="CP090168">
    <property type="protein sequence ID" value="UJO19166.1"/>
    <property type="molecule type" value="Genomic_DNA"/>
</dbReference>
<reference evidence="2" key="1">
    <citation type="submission" date="2021-12" db="EMBL/GenBank/DDBJ databases">
        <authorList>
            <person name="Zaccaron A."/>
            <person name="Stergiopoulos I."/>
        </authorList>
    </citation>
    <scope>NUCLEOTIDE SEQUENCE</scope>
    <source>
        <strain evidence="2">Race5_Kim</strain>
    </source>
</reference>
<name>A0A9Q8UQY7_PASFU</name>
<protein>
    <submittedName>
        <fullName evidence="2">Uncharacterized protein</fullName>
    </submittedName>
</protein>
<feature type="compositionally biased region" description="Polar residues" evidence="1">
    <location>
        <begin position="346"/>
        <end position="381"/>
    </location>
</feature>
<evidence type="ECO:0000313" key="2">
    <source>
        <dbReference type="EMBL" id="UJO19166.1"/>
    </source>
</evidence>
<dbReference type="AlphaFoldDB" id="A0A9Q8UQY7"/>
<dbReference type="GeneID" id="71987143"/>
<dbReference type="Proteomes" id="UP000756132">
    <property type="component" value="Chromosome 6"/>
</dbReference>
<dbReference type="OrthoDB" id="2142961at2759"/>